<organism evidence="13 14">
    <name type="scientific">Nostoc flagelliforme CCNUN1</name>
    <dbReference type="NCBI Taxonomy" id="2038116"/>
    <lineage>
        <taxon>Bacteria</taxon>
        <taxon>Bacillati</taxon>
        <taxon>Cyanobacteriota</taxon>
        <taxon>Cyanophyceae</taxon>
        <taxon>Nostocales</taxon>
        <taxon>Nostocaceae</taxon>
        <taxon>Nostoc</taxon>
    </lineage>
</organism>
<dbReference type="InterPro" id="IPR036097">
    <property type="entry name" value="HisK_dim/P_sf"/>
</dbReference>
<evidence type="ECO:0000256" key="5">
    <source>
        <dbReference type="ARBA" id="ARBA00022777"/>
    </source>
</evidence>
<feature type="domain" description="Histidine kinase" evidence="10">
    <location>
        <begin position="181"/>
        <end position="399"/>
    </location>
</feature>
<dbReference type="PRINTS" id="PR00344">
    <property type="entry name" value="BCTRLSENSOR"/>
</dbReference>
<dbReference type="Pfam" id="PF00072">
    <property type="entry name" value="Response_reg"/>
    <property type="match status" value="1"/>
</dbReference>
<evidence type="ECO:0000256" key="1">
    <source>
        <dbReference type="ARBA" id="ARBA00000085"/>
    </source>
</evidence>
<reference evidence="13 14" key="1">
    <citation type="submission" date="2017-11" db="EMBL/GenBank/DDBJ databases">
        <title>Complete genome of a free-living desiccation-tolerant cyanobacterium and its photosynthetic adaptation to extreme terrestrial habitat.</title>
        <authorList>
            <person name="Shang J."/>
        </authorList>
    </citation>
    <scope>NUCLEOTIDE SEQUENCE [LARGE SCALE GENOMIC DNA]</scope>
    <source>
        <strain evidence="13 14">CCNUN1</strain>
    </source>
</reference>
<dbReference type="InterPro" id="IPR001789">
    <property type="entry name" value="Sig_transdc_resp-reg_receiver"/>
</dbReference>
<feature type="domain" description="Response regulatory" evidence="11">
    <location>
        <begin position="428"/>
        <end position="546"/>
    </location>
</feature>
<dbReference type="InterPro" id="IPR003594">
    <property type="entry name" value="HATPase_dom"/>
</dbReference>
<keyword evidence="5" id="KW-0418">Kinase</keyword>
<dbReference type="SUPFAM" id="SSF55874">
    <property type="entry name" value="ATPase domain of HSP90 chaperone/DNA topoisomerase II/histidine kinase"/>
    <property type="match status" value="1"/>
</dbReference>
<keyword evidence="6" id="KW-0902">Two-component regulatory system</keyword>
<evidence type="ECO:0000256" key="7">
    <source>
        <dbReference type="ARBA" id="ARBA00074306"/>
    </source>
</evidence>
<dbReference type="InterPro" id="IPR035965">
    <property type="entry name" value="PAS-like_dom_sf"/>
</dbReference>
<dbReference type="InterPro" id="IPR011006">
    <property type="entry name" value="CheY-like_superfamily"/>
</dbReference>
<dbReference type="GO" id="GO:0003677">
    <property type="term" value="F:DNA binding"/>
    <property type="evidence" value="ECO:0007669"/>
    <property type="project" value="UniProtKB-KW"/>
</dbReference>
<dbReference type="SUPFAM" id="SSF47384">
    <property type="entry name" value="Homodimeric domain of signal transducing histidine kinase"/>
    <property type="match status" value="1"/>
</dbReference>
<dbReference type="Pfam" id="PF08448">
    <property type="entry name" value="PAS_4"/>
    <property type="match status" value="1"/>
</dbReference>
<accession>A0A2K8T1L7</accession>
<evidence type="ECO:0000256" key="2">
    <source>
        <dbReference type="ARBA" id="ARBA00006402"/>
    </source>
</evidence>
<dbReference type="SMART" id="SM00448">
    <property type="entry name" value="REC"/>
    <property type="match status" value="1"/>
</dbReference>
<dbReference type="CDD" id="cd17580">
    <property type="entry name" value="REC_2_DhkD-like"/>
    <property type="match status" value="1"/>
</dbReference>
<name>A0A2K8T1L7_9NOSO</name>
<dbReference type="CDD" id="cd00082">
    <property type="entry name" value="HisKA"/>
    <property type="match status" value="1"/>
</dbReference>
<sequence>MKKVLKNFDNAMNIIEQAQEKFSLLDKIPLGAFVLQSDYIVIFWNSCLEEWTKISRSQILGNSIHEYFPHLNQPRYASRLYQIFQGGPPTIFSSQLHKYIIPVPISKDKYRIQHTTVTAVSALDGDRFYALFSIEDLTDLTFRVQEYKNLRDQALAIAEQRQQAKEVAETANRIKDEFLAIVSHELRSPLNPILGWAKLLKNRSLNEATTVRALETIERNAELQAQLIEDLLDISRILQGKLALNLEIVNLVFTIEAALETVQLAAEAKSIQINLHLDREIGQVKGDSSRIQQIIWNLVSNAVKFTPSGGQVEVYLEQINSEVQLRVSDTGKGISPEFLPHVFEYFRQADSRTTRSFGGLGLGLAIVRQLVELHGGTVSAESLGEGQGATFTVSLPVFQHLELGKENQNVLENSYPFCTLYAPLEGIRLLVVDDNADTREFLAFLLEQQGAIVTIAASATEALAAIMESKPDLLLSDLGMPDVDGYTLIRKLRAMPADLGGQIPAIALTAYAAETTQKQVFTAGFQLHIAKPADPAKLVAAIAALVKN</sequence>
<dbReference type="Proteomes" id="UP000232003">
    <property type="component" value="Chromosome"/>
</dbReference>
<dbReference type="PANTHER" id="PTHR43547">
    <property type="entry name" value="TWO-COMPONENT HISTIDINE KINASE"/>
    <property type="match status" value="1"/>
</dbReference>
<dbReference type="EC" id="2.7.13.3" evidence="3"/>
<dbReference type="PROSITE" id="PS50112">
    <property type="entry name" value="PAS"/>
    <property type="match status" value="1"/>
</dbReference>
<dbReference type="PROSITE" id="PS50109">
    <property type="entry name" value="HIS_KIN"/>
    <property type="match status" value="1"/>
</dbReference>
<evidence type="ECO:0000259" key="10">
    <source>
        <dbReference type="PROSITE" id="PS50109"/>
    </source>
</evidence>
<keyword evidence="13" id="KW-0238">DNA-binding</keyword>
<comment type="catalytic activity">
    <reaction evidence="1">
        <text>ATP + protein L-histidine = ADP + protein N-phospho-L-histidine.</text>
        <dbReference type="EC" id="2.7.13.3"/>
    </reaction>
</comment>
<dbReference type="InterPro" id="IPR036890">
    <property type="entry name" value="HATPase_C_sf"/>
</dbReference>
<dbReference type="SMART" id="SM00091">
    <property type="entry name" value="PAS"/>
    <property type="match status" value="1"/>
</dbReference>
<keyword evidence="4 8" id="KW-0597">Phosphoprotein</keyword>
<dbReference type="SMART" id="SM00388">
    <property type="entry name" value="HisKA"/>
    <property type="match status" value="1"/>
</dbReference>
<dbReference type="PANTHER" id="PTHR43547:SF2">
    <property type="entry name" value="HYBRID SIGNAL TRANSDUCTION HISTIDINE KINASE C"/>
    <property type="match status" value="1"/>
</dbReference>
<evidence type="ECO:0000256" key="9">
    <source>
        <dbReference type="SAM" id="Coils"/>
    </source>
</evidence>
<dbReference type="InterPro" id="IPR000014">
    <property type="entry name" value="PAS"/>
</dbReference>
<proteinExistence type="inferred from homology"/>
<dbReference type="Gene3D" id="3.30.565.10">
    <property type="entry name" value="Histidine kinase-like ATPase, C-terminal domain"/>
    <property type="match status" value="1"/>
</dbReference>
<dbReference type="EMBL" id="CP024785">
    <property type="protein sequence ID" value="AUB41571.1"/>
    <property type="molecule type" value="Genomic_DNA"/>
</dbReference>
<dbReference type="Gene3D" id="3.40.50.2300">
    <property type="match status" value="1"/>
</dbReference>
<dbReference type="CDD" id="cd00130">
    <property type="entry name" value="PAS"/>
    <property type="match status" value="1"/>
</dbReference>
<dbReference type="InterPro" id="IPR013656">
    <property type="entry name" value="PAS_4"/>
</dbReference>
<feature type="domain" description="PAS" evidence="12">
    <location>
        <begin position="17"/>
        <end position="87"/>
    </location>
</feature>
<evidence type="ECO:0000259" key="11">
    <source>
        <dbReference type="PROSITE" id="PS50110"/>
    </source>
</evidence>
<dbReference type="FunFam" id="3.30.565.10:FF:000010">
    <property type="entry name" value="Sensor histidine kinase RcsC"/>
    <property type="match status" value="1"/>
</dbReference>
<dbReference type="SUPFAM" id="SSF52172">
    <property type="entry name" value="CheY-like"/>
    <property type="match status" value="1"/>
</dbReference>
<dbReference type="InterPro" id="IPR005467">
    <property type="entry name" value="His_kinase_dom"/>
</dbReference>
<evidence type="ECO:0000313" key="14">
    <source>
        <dbReference type="Proteomes" id="UP000232003"/>
    </source>
</evidence>
<keyword evidence="5" id="KW-0808">Transferase</keyword>
<feature type="modified residue" description="4-aspartylphosphate" evidence="8">
    <location>
        <position position="477"/>
    </location>
</feature>
<dbReference type="SUPFAM" id="SSF55785">
    <property type="entry name" value="PYP-like sensor domain (PAS domain)"/>
    <property type="match status" value="1"/>
</dbReference>
<dbReference type="Gene3D" id="3.30.450.20">
    <property type="entry name" value="PAS domain"/>
    <property type="match status" value="1"/>
</dbReference>
<evidence type="ECO:0000256" key="6">
    <source>
        <dbReference type="ARBA" id="ARBA00023012"/>
    </source>
</evidence>
<evidence type="ECO:0000256" key="8">
    <source>
        <dbReference type="PROSITE-ProRule" id="PRU00169"/>
    </source>
</evidence>
<feature type="coiled-coil region" evidence="9">
    <location>
        <begin position="147"/>
        <end position="177"/>
    </location>
</feature>
<keyword evidence="14" id="KW-1185">Reference proteome</keyword>
<dbReference type="SMART" id="SM00387">
    <property type="entry name" value="HATPase_c"/>
    <property type="match status" value="1"/>
</dbReference>
<gene>
    <name evidence="13" type="ORF">COO91_07619</name>
</gene>
<evidence type="ECO:0000313" key="13">
    <source>
        <dbReference type="EMBL" id="AUB41571.1"/>
    </source>
</evidence>
<evidence type="ECO:0000256" key="4">
    <source>
        <dbReference type="ARBA" id="ARBA00022553"/>
    </source>
</evidence>
<dbReference type="GO" id="GO:0000155">
    <property type="term" value="F:phosphorelay sensor kinase activity"/>
    <property type="evidence" value="ECO:0007669"/>
    <property type="project" value="InterPro"/>
</dbReference>
<dbReference type="CDD" id="cd16922">
    <property type="entry name" value="HATPase_EvgS-ArcB-TorS-like"/>
    <property type="match status" value="1"/>
</dbReference>
<evidence type="ECO:0000259" key="12">
    <source>
        <dbReference type="PROSITE" id="PS50112"/>
    </source>
</evidence>
<dbReference type="InterPro" id="IPR003661">
    <property type="entry name" value="HisK_dim/P_dom"/>
</dbReference>
<dbReference type="InterPro" id="IPR004358">
    <property type="entry name" value="Sig_transdc_His_kin-like_C"/>
</dbReference>
<comment type="similarity">
    <text evidence="2">In the N-terminal section; belongs to the phytochrome family.</text>
</comment>
<dbReference type="Pfam" id="PF00512">
    <property type="entry name" value="HisKA"/>
    <property type="match status" value="1"/>
</dbReference>
<dbReference type="Gene3D" id="1.10.287.130">
    <property type="match status" value="1"/>
</dbReference>
<dbReference type="AlphaFoldDB" id="A0A2K8T1L7"/>
<keyword evidence="9" id="KW-0175">Coiled coil</keyword>
<dbReference type="Pfam" id="PF02518">
    <property type="entry name" value="HATPase_c"/>
    <property type="match status" value="1"/>
</dbReference>
<dbReference type="PROSITE" id="PS50110">
    <property type="entry name" value="RESPONSE_REGULATORY"/>
    <property type="match status" value="1"/>
</dbReference>
<dbReference type="KEGG" id="nfl:COO91_07619"/>
<evidence type="ECO:0000256" key="3">
    <source>
        <dbReference type="ARBA" id="ARBA00012438"/>
    </source>
</evidence>
<protein>
    <recommendedName>
        <fullName evidence="7">Circadian input-output histidine kinase CikA</fullName>
        <ecNumber evidence="3">2.7.13.3</ecNumber>
    </recommendedName>
</protein>